<dbReference type="PANTHER" id="PTHR45774:SF3">
    <property type="entry name" value="BTB (POZ) DOMAIN-CONTAINING 2B-RELATED"/>
    <property type="match status" value="1"/>
</dbReference>
<dbReference type="GO" id="GO:0022008">
    <property type="term" value="P:neurogenesis"/>
    <property type="evidence" value="ECO:0007669"/>
    <property type="project" value="TreeGrafter"/>
</dbReference>
<dbReference type="Proteomes" id="UP001152759">
    <property type="component" value="Chromosome 4"/>
</dbReference>
<evidence type="ECO:0000256" key="2">
    <source>
        <dbReference type="ARBA" id="ARBA00022490"/>
    </source>
</evidence>
<dbReference type="Gene3D" id="2.60.120.820">
    <property type="entry name" value="PHR domain"/>
    <property type="match status" value="1"/>
</dbReference>
<dbReference type="InterPro" id="IPR000210">
    <property type="entry name" value="BTB/POZ_dom"/>
</dbReference>
<protein>
    <recommendedName>
        <fullName evidence="4">BTB domain-containing protein</fullName>
    </recommendedName>
</protein>
<dbReference type="EMBL" id="OU963865">
    <property type="protein sequence ID" value="CAH0771506.1"/>
    <property type="molecule type" value="Genomic_DNA"/>
</dbReference>
<dbReference type="Pfam" id="PF07707">
    <property type="entry name" value="BACK"/>
    <property type="match status" value="1"/>
</dbReference>
<keyword evidence="6" id="KW-1185">Reference proteome</keyword>
<dbReference type="GO" id="GO:0005829">
    <property type="term" value="C:cytosol"/>
    <property type="evidence" value="ECO:0007669"/>
    <property type="project" value="TreeGrafter"/>
</dbReference>
<feature type="compositionally biased region" description="Low complexity" evidence="3">
    <location>
        <begin position="10"/>
        <end position="53"/>
    </location>
</feature>
<feature type="region of interest" description="Disordered" evidence="3">
    <location>
        <begin position="1"/>
        <end position="60"/>
    </location>
</feature>
<comment type="subcellular location">
    <subcellularLocation>
        <location evidence="1">Cytoplasm</location>
    </subcellularLocation>
</comment>
<reference evidence="5" key="1">
    <citation type="submission" date="2021-12" db="EMBL/GenBank/DDBJ databases">
        <authorList>
            <person name="King R."/>
        </authorList>
    </citation>
    <scope>NUCLEOTIDE SEQUENCE</scope>
</reference>
<dbReference type="InterPro" id="IPR011705">
    <property type="entry name" value="BACK"/>
</dbReference>
<dbReference type="InterPro" id="IPR038648">
    <property type="entry name" value="PHR_sf"/>
</dbReference>
<proteinExistence type="predicted"/>
<dbReference type="PROSITE" id="PS50097">
    <property type="entry name" value="BTB"/>
    <property type="match status" value="1"/>
</dbReference>
<evidence type="ECO:0000313" key="5">
    <source>
        <dbReference type="EMBL" id="CAH0771506.1"/>
    </source>
</evidence>
<dbReference type="SMART" id="SM00225">
    <property type="entry name" value="BTB"/>
    <property type="match status" value="1"/>
</dbReference>
<sequence length="515" mass="57884">MVKRKRERASISSQSRSSLSNIPENGSSSAPENGSSSAPENRFYSSPSTSSQSVPRNEHDCDLGLLPEQIKQEAEDPSDLPNENWQGDKKVLAERFAFIFNSEKYSDINILVGKTEQRIPAHKLILCVGSAVLDDILSKNGKCEMLMIPDLEPDIFLVLLKFLYSDVSAVTIDNVMDVLDAAKTYAVPALEKICHDYLRDNLKVSNVFLILSKAVHFDENKIRDDCLSIIDNETKEAIESDEFTSIDLNTLCLILERNSLKIKEYDLLRATLRWSEAECNRRNLPINSENRSSVLGNAIYRLRYPLLSLAEFSSCVASSGLLADKDLVSMFLYFANKASGALPPANFIATPRSSLPYLVVDRFINCNSIYTVHQWEHGSNLLAFSCDCDVYLNGIGLFGSDRSTTEKYIVEYSISEDMGESRIASKLFEAVESPCDSEGVQKKIVPFLLDAPLKLTKDRWYYINYFQLGPNSLVNNSYTEREIAVPIPGMDQRVTFQFGEEHGIKIPEIYFTNIP</sequence>
<evidence type="ECO:0000256" key="1">
    <source>
        <dbReference type="ARBA" id="ARBA00004496"/>
    </source>
</evidence>
<evidence type="ECO:0000313" key="6">
    <source>
        <dbReference type="Proteomes" id="UP001152759"/>
    </source>
</evidence>
<name>A0A9P0G2A6_BEMTA</name>
<organism evidence="5 6">
    <name type="scientific">Bemisia tabaci</name>
    <name type="common">Sweetpotato whitefly</name>
    <name type="synonym">Aleurodes tabaci</name>
    <dbReference type="NCBI Taxonomy" id="7038"/>
    <lineage>
        <taxon>Eukaryota</taxon>
        <taxon>Metazoa</taxon>
        <taxon>Ecdysozoa</taxon>
        <taxon>Arthropoda</taxon>
        <taxon>Hexapoda</taxon>
        <taxon>Insecta</taxon>
        <taxon>Pterygota</taxon>
        <taxon>Neoptera</taxon>
        <taxon>Paraneoptera</taxon>
        <taxon>Hemiptera</taxon>
        <taxon>Sternorrhyncha</taxon>
        <taxon>Aleyrodoidea</taxon>
        <taxon>Aleyrodidae</taxon>
        <taxon>Aleyrodinae</taxon>
        <taxon>Bemisia</taxon>
    </lineage>
</organism>
<dbReference type="Pfam" id="PF00651">
    <property type="entry name" value="BTB"/>
    <property type="match status" value="1"/>
</dbReference>
<dbReference type="KEGG" id="btab:109034079"/>
<evidence type="ECO:0000256" key="3">
    <source>
        <dbReference type="SAM" id="MobiDB-lite"/>
    </source>
</evidence>
<gene>
    <name evidence="5" type="ORF">BEMITA_LOCUS8241</name>
</gene>
<dbReference type="Gene3D" id="1.25.40.420">
    <property type="match status" value="1"/>
</dbReference>
<dbReference type="AlphaFoldDB" id="A0A9P0G2A6"/>
<dbReference type="Pfam" id="PF08005">
    <property type="entry name" value="PHR"/>
    <property type="match status" value="1"/>
</dbReference>
<dbReference type="SUPFAM" id="SSF54695">
    <property type="entry name" value="POZ domain"/>
    <property type="match status" value="1"/>
</dbReference>
<dbReference type="PANTHER" id="PTHR45774">
    <property type="entry name" value="BTB/POZ DOMAIN-CONTAINING"/>
    <property type="match status" value="1"/>
</dbReference>
<feature type="domain" description="BTB" evidence="4">
    <location>
        <begin position="106"/>
        <end position="172"/>
    </location>
</feature>
<dbReference type="InterPro" id="IPR012983">
    <property type="entry name" value="PHR"/>
</dbReference>
<dbReference type="Gene3D" id="3.30.710.10">
    <property type="entry name" value="Potassium Channel Kv1.1, Chain A"/>
    <property type="match status" value="1"/>
</dbReference>
<dbReference type="InterPro" id="IPR011333">
    <property type="entry name" value="SKP1/BTB/POZ_sf"/>
</dbReference>
<keyword evidence="2" id="KW-0963">Cytoplasm</keyword>
<accession>A0A9P0G2A6</accession>
<dbReference type="SMART" id="SM00875">
    <property type="entry name" value="BACK"/>
    <property type="match status" value="1"/>
</dbReference>
<evidence type="ECO:0000259" key="4">
    <source>
        <dbReference type="PROSITE" id="PS50097"/>
    </source>
</evidence>